<dbReference type="RefSeq" id="WP_090024834.1">
    <property type="nucleotide sequence ID" value="NZ_FOVD01000003.1"/>
</dbReference>
<organism evidence="3 4">
    <name type="scientific">Chryseobacterium oleae</name>
    <dbReference type="NCBI Taxonomy" id="491207"/>
    <lineage>
        <taxon>Bacteria</taxon>
        <taxon>Pseudomonadati</taxon>
        <taxon>Bacteroidota</taxon>
        <taxon>Flavobacteriia</taxon>
        <taxon>Flavobacteriales</taxon>
        <taxon>Weeksellaceae</taxon>
        <taxon>Chryseobacterium group</taxon>
        <taxon>Chryseobacterium</taxon>
    </lineage>
</organism>
<accession>A0A1I4YS58</accession>
<dbReference type="GO" id="GO:0016491">
    <property type="term" value="F:oxidoreductase activity"/>
    <property type="evidence" value="ECO:0007669"/>
    <property type="project" value="UniProtKB-KW"/>
</dbReference>
<evidence type="ECO:0000313" key="4">
    <source>
        <dbReference type="Proteomes" id="UP000198769"/>
    </source>
</evidence>
<dbReference type="InterPro" id="IPR028939">
    <property type="entry name" value="P5C_Rdtase_cat_N"/>
</dbReference>
<dbReference type="InterPro" id="IPR051267">
    <property type="entry name" value="STEAP_metalloreductase"/>
</dbReference>
<protein>
    <recommendedName>
        <fullName evidence="2">Pyrroline-5-carboxylate reductase catalytic N-terminal domain-containing protein</fullName>
    </recommendedName>
</protein>
<sequence>MSVNEKVAIIGLGNIGKALASNLLKSNTSYIVADRNEEEAKNLAALLGSSVEANSVALAVKAADVLILAVPFQAISGFLKDNATYLENKIIVDPSNAIAPDGNGGFKKIIGEDESAGEINAGSLPKGAKLVKAFGTLLAGTLQSASFQTPEKAVEFYASDDESIDSIVEQLIMNNGFDPVRIGGLNQSARIEVFGDLHEAGGLGKTVTLSEAKSKL</sequence>
<dbReference type="Pfam" id="PF03807">
    <property type="entry name" value="F420_oxidored"/>
    <property type="match status" value="1"/>
</dbReference>
<feature type="domain" description="Pyrroline-5-carboxylate reductase catalytic N-terminal" evidence="2">
    <location>
        <begin position="6"/>
        <end position="96"/>
    </location>
</feature>
<dbReference type="PANTHER" id="PTHR14239:SF10">
    <property type="entry name" value="REDUCTASE"/>
    <property type="match status" value="1"/>
</dbReference>
<dbReference type="Gene3D" id="3.40.50.720">
    <property type="entry name" value="NAD(P)-binding Rossmann-like Domain"/>
    <property type="match status" value="1"/>
</dbReference>
<evidence type="ECO:0000256" key="1">
    <source>
        <dbReference type="ARBA" id="ARBA00023002"/>
    </source>
</evidence>
<reference evidence="4" key="1">
    <citation type="submission" date="2016-10" db="EMBL/GenBank/DDBJ databases">
        <authorList>
            <person name="Varghese N."/>
            <person name="Submissions S."/>
        </authorList>
    </citation>
    <scope>NUCLEOTIDE SEQUENCE [LARGE SCALE GENOMIC DNA]</scope>
    <source>
        <strain evidence="4">DSM 25575</strain>
    </source>
</reference>
<dbReference type="AlphaFoldDB" id="A0A1I4YS58"/>
<evidence type="ECO:0000313" key="3">
    <source>
        <dbReference type="EMBL" id="SFN40603.1"/>
    </source>
</evidence>
<dbReference type="SUPFAM" id="SSF51735">
    <property type="entry name" value="NAD(P)-binding Rossmann-fold domains"/>
    <property type="match status" value="1"/>
</dbReference>
<keyword evidence="4" id="KW-1185">Reference proteome</keyword>
<dbReference type="Proteomes" id="UP000198769">
    <property type="component" value="Unassembled WGS sequence"/>
</dbReference>
<evidence type="ECO:0000259" key="2">
    <source>
        <dbReference type="Pfam" id="PF03807"/>
    </source>
</evidence>
<dbReference type="PANTHER" id="PTHR14239">
    <property type="entry name" value="DUDULIN-RELATED"/>
    <property type="match status" value="1"/>
</dbReference>
<gene>
    <name evidence="3" type="ORF">SAMN05421594_2628</name>
</gene>
<dbReference type="EMBL" id="FOVD01000003">
    <property type="protein sequence ID" value="SFN40603.1"/>
    <property type="molecule type" value="Genomic_DNA"/>
</dbReference>
<name>A0A1I4YS58_CHROL</name>
<dbReference type="InterPro" id="IPR036291">
    <property type="entry name" value="NAD(P)-bd_dom_sf"/>
</dbReference>
<keyword evidence="1" id="KW-0560">Oxidoreductase</keyword>
<proteinExistence type="predicted"/>
<dbReference type="OrthoDB" id="663900at2"/>